<organism evidence="1 2">
    <name type="scientific">Cryptococcus floricola</name>
    <dbReference type="NCBI Taxonomy" id="2591691"/>
    <lineage>
        <taxon>Eukaryota</taxon>
        <taxon>Fungi</taxon>
        <taxon>Dikarya</taxon>
        <taxon>Basidiomycota</taxon>
        <taxon>Agaricomycotina</taxon>
        <taxon>Tremellomycetes</taxon>
        <taxon>Tremellales</taxon>
        <taxon>Cryptococcaceae</taxon>
        <taxon>Cryptococcus</taxon>
    </lineage>
</organism>
<dbReference type="Proteomes" id="UP000322245">
    <property type="component" value="Unassembled WGS sequence"/>
</dbReference>
<accession>A0A5D3ASY5</accession>
<dbReference type="EMBL" id="NIDF01000059">
    <property type="protein sequence ID" value="TYJ54525.1"/>
    <property type="molecule type" value="Genomic_DNA"/>
</dbReference>
<comment type="caution">
    <text evidence="1">The sequence shown here is derived from an EMBL/GenBank/DDBJ whole genome shotgun (WGS) entry which is preliminary data.</text>
</comment>
<gene>
    <name evidence="1" type="ORF">B9479_004851</name>
</gene>
<name>A0A5D3ASY5_9TREE</name>
<evidence type="ECO:0000313" key="1">
    <source>
        <dbReference type="EMBL" id="TYJ54525.1"/>
    </source>
</evidence>
<sequence length="233" mass="25504">MPPNSVQISTAPAGPHRLTATEDRRTHSMIMEHLNCLCRPGVLPRDTLRTLSAYPLVFIPIVRQHLYSSLAVSGNPALDVALPARRNTHMFSIQPPISSGYPDFLAASIGVRFDVASRPWMRLWSELRRLEDSGEAVNRGCCYLSEKPKHLPKSSGAGRNTSYRNVELGVGRRDRWLDAEHVGIAPSGEGDVQGGIARDNEGRVEMLPNYGDKLQGIGRQGPECVAGQETLAA</sequence>
<protein>
    <submittedName>
        <fullName evidence="1">Uncharacterized protein</fullName>
    </submittedName>
</protein>
<evidence type="ECO:0000313" key="2">
    <source>
        <dbReference type="Proteomes" id="UP000322245"/>
    </source>
</evidence>
<keyword evidence="2" id="KW-1185">Reference proteome</keyword>
<reference evidence="1 2" key="1">
    <citation type="submission" date="2017-05" db="EMBL/GenBank/DDBJ databases">
        <title>The Genome Sequence of Tsuchiyaea wingfieldii DSM 27421.</title>
        <authorList>
            <person name="Cuomo C."/>
            <person name="Passer A."/>
            <person name="Billmyre B."/>
            <person name="Heitman J."/>
        </authorList>
    </citation>
    <scope>NUCLEOTIDE SEQUENCE [LARGE SCALE GENOMIC DNA]</scope>
    <source>
        <strain evidence="1 2">DSM 27421</strain>
    </source>
</reference>
<dbReference type="AlphaFoldDB" id="A0A5D3ASY5"/>
<proteinExistence type="predicted"/>